<keyword evidence="3" id="KW-1185">Reference proteome</keyword>
<name>A0A7T3BRH7_9BURK</name>
<keyword evidence="2" id="KW-0167">Capsid protein</keyword>
<dbReference type="Proteomes" id="UP000594903">
    <property type="component" value="Chromosome"/>
</dbReference>
<feature type="domain" description="Spore coat protein U/FanG" evidence="1">
    <location>
        <begin position="2"/>
        <end position="46"/>
    </location>
</feature>
<evidence type="ECO:0000313" key="2">
    <source>
        <dbReference type="EMBL" id="QPT40504.1"/>
    </source>
</evidence>
<sequence>MWGDGSSGTVLASQTGTGSEVTHTIYGRVLNTNHTVGNYLDTVTATVTF</sequence>
<organism evidence="2 3">
    <name type="scientific">Oligella ureolytica</name>
    <dbReference type="NCBI Taxonomy" id="90244"/>
    <lineage>
        <taxon>Bacteria</taxon>
        <taxon>Pseudomonadati</taxon>
        <taxon>Pseudomonadota</taxon>
        <taxon>Betaproteobacteria</taxon>
        <taxon>Burkholderiales</taxon>
        <taxon>Alcaligenaceae</taxon>
        <taxon>Oligella</taxon>
    </lineage>
</organism>
<accession>A0A7T3BRH7</accession>
<evidence type="ECO:0000259" key="1">
    <source>
        <dbReference type="Pfam" id="PF05229"/>
    </source>
</evidence>
<reference evidence="2 3" key="1">
    <citation type="submission" date="2020-12" db="EMBL/GenBank/DDBJ databases">
        <title>FDA dAtabase for Regulatory Grade micrObial Sequences (FDA-ARGOS): Supporting development and validation of Infectious Disease Dx tests.</title>
        <authorList>
            <person name="Sproer C."/>
            <person name="Gronow S."/>
            <person name="Severitt S."/>
            <person name="Schroder I."/>
            <person name="Tallon L."/>
            <person name="Sadzewicz L."/>
            <person name="Zhao X."/>
            <person name="Boylan J."/>
            <person name="Ott S."/>
            <person name="Bowen H."/>
            <person name="Vavikolanu K."/>
            <person name="Mehta A."/>
            <person name="Aluvathingal J."/>
            <person name="Nadendla S."/>
            <person name="Lowell S."/>
            <person name="Myers T."/>
            <person name="Yan Y."/>
            <person name="Sichtig H."/>
        </authorList>
    </citation>
    <scope>NUCLEOTIDE SEQUENCE [LARGE SCALE GENOMIC DNA]</scope>
    <source>
        <strain evidence="2 3">FDAARGOS_872</strain>
    </source>
</reference>
<protein>
    <submittedName>
        <fullName evidence="2">Spore coat protein U domain-containing protein</fullName>
    </submittedName>
</protein>
<dbReference type="Pfam" id="PF05229">
    <property type="entry name" value="SCPU"/>
    <property type="match status" value="1"/>
</dbReference>
<keyword evidence="2" id="KW-0946">Virion</keyword>
<evidence type="ECO:0000313" key="3">
    <source>
        <dbReference type="Proteomes" id="UP000594903"/>
    </source>
</evidence>
<proteinExistence type="predicted"/>
<dbReference type="EMBL" id="CP065725">
    <property type="protein sequence ID" value="QPT40504.1"/>
    <property type="molecule type" value="Genomic_DNA"/>
</dbReference>
<dbReference type="InterPro" id="IPR007893">
    <property type="entry name" value="Spore_coat_U/FanG"/>
</dbReference>
<gene>
    <name evidence="2" type="ORF">I6G29_02550</name>
</gene>